<keyword evidence="1 9" id="KW-0963">Cytoplasm</keyword>
<evidence type="ECO:0000256" key="4">
    <source>
        <dbReference type="ARBA" id="ARBA00022759"/>
    </source>
</evidence>
<proteinExistence type="inferred from homology"/>
<organism evidence="12 13">
    <name type="scientific">Clostridium oceanicum</name>
    <dbReference type="NCBI Taxonomy" id="1543"/>
    <lineage>
        <taxon>Bacteria</taxon>
        <taxon>Bacillati</taxon>
        <taxon>Bacillota</taxon>
        <taxon>Clostridia</taxon>
        <taxon>Eubacteriales</taxon>
        <taxon>Clostridiaceae</taxon>
        <taxon>Clostridium</taxon>
    </lineage>
</organism>
<dbReference type="InterPro" id="IPR001279">
    <property type="entry name" value="Metallo-B-lactamas"/>
</dbReference>
<dbReference type="InterPro" id="IPR042173">
    <property type="entry name" value="RNase_J_2"/>
</dbReference>
<dbReference type="EMBL" id="BAAACG010000006">
    <property type="protein sequence ID" value="GAA0734572.1"/>
    <property type="molecule type" value="Genomic_DNA"/>
</dbReference>
<dbReference type="CDD" id="cd07714">
    <property type="entry name" value="RNaseJ_MBL-fold"/>
    <property type="match status" value="1"/>
</dbReference>
<dbReference type="SUPFAM" id="SSF56281">
    <property type="entry name" value="Metallo-hydrolase/oxidoreductase"/>
    <property type="match status" value="1"/>
</dbReference>
<dbReference type="PANTHER" id="PTHR43694:SF1">
    <property type="entry name" value="RIBONUCLEASE J"/>
    <property type="match status" value="1"/>
</dbReference>
<comment type="caution">
    <text evidence="12">The sequence shown here is derived from an EMBL/GenBank/DDBJ whole genome shotgun (WGS) entry which is preliminary data.</text>
</comment>
<evidence type="ECO:0000256" key="2">
    <source>
        <dbReference type="ARBA" id="ARBA00022722"/>
    </source>
</evidence>
<evidence type="ECO:0000256" key="6">
    <source>
        <dbReference type="ARBA" id="ARBA00022833"/>
    </source>
</evidence>
<dbReference type="Pfam" id="PF00753">
    <property type="entry name" value="Lactamase_B"/>
    <property type="match status" value="1"/>
</dbReference>
<keyword evidence="7 9" id="KW-0269">Exonuclease</keyword>
<comment type="function">
    <text evidence="9">An RNase that has 5'-3' exonuclease and possibly endonuclease activity. Involved in maturation of rRNA and in some organisms also mRNA maturation and/or decay.</text>
</comment>
<keyword evidence="9" id="KW-0698">rRNA processing</keyword>
<comment type="similarity">
    <text evidence="9">Belongs to the metallo-beta-lactamase superfamily. RNA-metabolizing metallo-beta-lactamase-like family. Bacterial RNase J subfamily.</text>
</comment>
<dbReference type="Gene3D" id="3.40.50.10710">
    <property type="entry name" value="Metallo-hydrolase/oxidoreductase"/>
    <property type="match status" value="1"/>
</dbReference>
<dbReference type="PANTHER" id="PTHR43694">
    <property type="entry name" value="RIBONUCLEASE J"/>
    <property type="match status" value="1"/>
</dbReference>
<dbReference type="PIRSF" id="PIRSF004803">
    <property type="entry name" value="RnjA"/>
    <property type="match status" value="1"/>
</dbReference>
<evidence type="ECO:0000256" key="8">
    <source>
        <dbReference type="ARBA" id="ARBA00022884"/>
    </source>
</evidence>
<reference evidence="12 13" key="1">
    <citation type="journal article" date="2019" name="Int. J. Syst. Evol. Microbiol.">
        <title>The Global Catalogue of Microorganisms (GCM) 10K type strain sequencing project: providing services to taxonomists for standard genome sequencing and annotation.</title>
        <authorList>
            <consortium name="The Broad Institute Genomics Platform"/>
            <consortium name="The Broad Institute Genome Sequencing Center for Infectious Disease"/>
            <person name="Wu L."/>
            <person name="Ma J."/>
        </authorList>
    </citation>
    <scope>NUCLEOTIDE SEQUENCE [LARGE SCALE GENOMIC DNA]</scope>
    <source>
        <strain evidence="12 13">JCM 1407</strain>
    </source>
</reference>
<dbReference type="Pfam" id="PF07521">
    <property type="entry name" value="RMMBL"/>
    <property type="match status" value="1"/>
</dbReference>
<evidence type="ECO:0000256" key="9">
    <source>
        <dbReference type="HAMAP-Rule" id="MF_01491"/>
    </source>
</evidence>
<evidence type="ECO:0000256" key="7">
    <source>
        <dbReference type="ARBA" id="ARBA00022839"/>
    </source>
</evidence>
<feature type="coiled-coil region" evidence="10">
    <location>
        <begin position="553"/>
        <end position="580"/>
    </location>
</feature>
<gene>
    <name evidence="9" type="primary">rnj</name>
    <name evidence="12" type="ORF">GCM10008906_06820</name>
</gene>
<keyword evidence="4 9" id="KW-0255">Endonuclease</keyword>
<comment type="subunit">
    <text evidence="9">Homodimer, may be a subunit of the RNA degradosome.</text>
</comment>
<dbReference type="EC" id="3.1.-.-" evidence="9"/>
<comment type="subcellular location">
    <subcellularLocation>
        <location evidence="9">Cytoplasm</location>
    </subcellularLocation>
</comment>
<dbReference type="Pfam" id="PF17770">
    <property type="entry name" value="RNase_J_C"/>
    <property type="match status" value="1"/>
</dbReference>
<evidence type="ECO:0000256" key="1">
    <source>
        <dbReference type="ARBA" id="ARBA00022490"/>
    </source>
</evidence>
<dbReference type="InterPro" id="IPR004613">
    <property type="entry name" value="RNase_J"/>
</dbReference>
<feature type="domain" description="Metallo-beta-lactamase" evidence="11">
    <location>
        <begin position="78"/>
        <end position="273"/>
    </location>
</feature>
<dbReference type="InterPro" id="IPR055132">
    <property type="entry name" value="RNase_J_b_CASP"/>
</dbReference>
<protein>
    <recommendedName>
        <fullName evidence="9">Ribonuclease J</fullName>
        <shortName evidence="9">RNase J</shortName>
        <ecNumber evidence="9">3.1.-.-</ecNumber>
    </recommendedName>
</protein>
<dbReference type="Gene3D" id="3.60.15.10">
    <property type="entry name" value="Ribonuclease Z/Hydroxyacylglutathione hydrolase-like"/>
    <property type="match status" value="1"/>
</dbReference>
<feature type="binding site" evidence="9">
    <location>
        <begin position="423"/>
        <end position="427"/>
    </location>
    <ligand>
        <name>substrate</name>
    </ligand>
</feature>
<keyword evidence="10" id="KW-0175">Coiled coil</keyword>
<dbReference type="HAMAP" id="MF_01491">
    <property type="entry name" value="RNase_J_bact"/>
    <property type="match status" value="1"/>
</dbReference>
<dbReference type="NCBIfam" id="TIGR00649">
    <property type="entry name" value="MG423"/>
    <property type="match status" value="1"/>
</dbReference>
<keyword evidence="2 9" id="KW-0540">Nuclease</keyword>
<dbReference type="InterPro" id="IPR030854">
    <property type="entry name" value="RNase_J_bac"/>
</dbReference>
<accession>A0ABN1JB60</accession>
<dbReference type="InterPro" id="IPR036866">
    <property type="entry name" value="RibonucZ/Hydroxyglut_hydro"/>
</dbReference>
<evidence type="ECO:0000259" key="11">
    <source>
        <dbReference type="SMART" id="SM00849"/>
    </source>
</evidence>
<dbReference type="InterPro" id="IPR041636">
    <property type="entry name" value="RNase_J_C"/>
</dbReference>
<sequence length="614" mass="68287">MKNENEKEKVIVKNRSMVKNRPMVKNKTVAKDKAKVREKAIVKDKSKAIVKDKNREKVKEKVKDKIKIIPLGGLNEIGKNLTAIEYRNDIVVIDCGLKFPDEDMLGIDVVIPDITYLKKNRDKVKGIFLTHGHEDHIGALPYVLKEINVPVYGTKLTLGIVETKLKEHDLLDVVKLNRVKPRDIIRLSNVSVEFIRTSHSIADSVAIAVHTPLGAILHTGDFKIDYTPIDGCVADLARFSEIGKRGVILMMADSTNVERPGYTMSESTVGEAFQDIFAGAKGRIIVATFASNVHRIQQIVRAAEKYGRKVAVSGRSMENIVEVAIKLGYITTKKKDIFISIDAINKYPNNKIVIATTGSQGEPMSALSRMAASEHRKVNIIPGDMVVISASPIPGNEKLVSRVINQLFKKGAEVIYEKLADIHVSGHACQEELKLMHTLVKPKFFMPVHGEYRHLKQHVELAWKLGLPHNHAMICDIGDVVEITRSSIKKAGSVVSGQVFVDGLGVGDVGNIVLRDRKHLSQDGILTVVVTIEKASGSVVAGPDIISRGFVYVRQSEDLIEEAKELVKEALQKCEEKHITEWATIKSNIKDVLRGFLYERTKRKPMILPIIMEI</sequence>
<keyword evidence="13" id="KW-1185">Reference proteome</keyword>
<keyword evidence="3" id="KW-0479">Metal-binding</keyword>
<evidence type="ECO:0000313" key="12">
    <source>
        <dbReference type="EMBL" id="GAA0734572.1"/>
    </source>
</evidence>
<dbReference type="Proteomes" id="UP001501510">
    <property type="component" value="Unassembled WGS sequence"/>
</dbReference>
<dbReference type="InterPro" id="IPR001587">
    <property type="entry name" value="RNase_J_CS"/>
</dbReference>
<dbReference type="Pfam" id="PF22505">
    <property type="entry name" value="RNase_J_b_CASP"/>
    <property type="match status" value="1"/>
</dbReference>
<keyword evidence="6" id="KW-0862">Zinc</keyword>
<evidence type="ECO:0000256" key="10">
    <source>
        <dbReference type="SAM" id="Coils"/>
    </source>
</evidence>
<evidence type="ECO:0000256" key="3">
    <source>
        <dbReference type="ARBA" id="ARBA00022723"/>
    </source>
</evidence>
<evidence type="ECO:0000256" key="5">
    <source>
        <dbReference type="ARBA" id="ARBA00022801"/>
    </source>
</evidence>
<dbReference type="Gene3D" id="3.10.20.580">
    <property type="match status" value="1"/>
</dbReference>
<keyword evidence="5 9" id="KW-0378">Hydrolase</keyword>
<name>A0ABN1JB60_9CLOT</name>
<dbReference type="PROSITE" id="PS01292">
    <property type="entry name" value="UPF0036"/>
    <property type="match status" value="1"/>
</dbReference>
<keyword evidence="8 9" id="KW-0694">RNA-binding</keyword>
<dbReference type="InterPro" id="IPR011108">
    <property type="entry name" value="RMMBL"/>
</dbReference>
<dbReference type="SMART" id="SM00849">
    <property type="entry name" value="Lactamase_B"/>
    <property type="match status" value="1"/>
</dbReference>
<evidence type="ECO:0000313" key="13">
    <source>
        <dbReference type="Proteomes" id="UP001501510"/>
    </source>
</evidence>